<dbReference type="EMBL" id="RCZP01000001">
    <property type="protein sequence ID" value="TPG61359.1"/>
    <property type="molecule type" value="Genomic_DNA"/>
</dbReference>
<reference evidence="3 4" key="1">
    <citation type="journal article" date="2019" name="Environ. Microbiol.">
        <title>Species interactions and distinct microbial communities in high Arctic permafrost affected cryosols are associated with the CH4 and CO2 gas fluxes.</title>
        <authorList>
            <person name="Altshuler I."/>
            <person name="Hamel J."/>
            <person name="Turney S."/>
            <person name="Magnuson E."/>
            <person name="Levesque R."/>
            <person name="Greer C."/>
            <person name="Whyte L.G."/>
        </authorList>
    </citation>
    <scope>NUCLEOTIDE SEQUENCE [LARGE SCALE GENOMIC DNA]</scope>
    <source>
        <strain evidence="3 4">S9.3B</strain>
    </source>
</reference>
<protein>
    <recommendedName>
        <fullName evidence="5">Tetratricopeptide repeat protein</fullName>
    </recommendedName>
</protein>
<feature type="signal peptide" evidence="2">
    <location>
        <begin position="1"/>
        <end position="19"/>
    </location>
</feature>
<evidence type="ECO:0000313" key="3">
    <source>
        <dbReference type="EMBL" id="TPG61359.1"/>
    </source>
</evidence>
<name>A0A502GGU0_9PROT</name>
<feature type="compositionally biased region" description="Low complexity" evidence="1">
    <location>
        <begin position="114"/>
        <end position="126"/>
    </location>
</feature>
<feature type="compositionally biased region" description="Pro residues" evidence="1">
    <location>
        <begin position="127"/>
        <end position="143"/>
    </location>
</feature>
<gene>
    <name evidence="3" type="ORF">EAH89_02070</name>
</gene>
<evidence type="ECO:0000256" key="2">
    <source>
        <dbReference type="SAM" id="SignalP"/>
    </source>
</evidence>
<dbReference type="Proteomes" id="UP000317078">
    <property type="component" value="Unassembled WGS sequence"/>
</dbReference>
<dbReference type="AlphaFoldDB" id="A0A502GGU0"/>
<keyword evidence="2" id="KW-0732">Signal</keyword>
<evidence type="ECO:0000313" key="4">
    <source>
        <dbReference type="Proteomes" id="UP000317078"/>
    </source>
</evidence>
<evidence type="ECO:0008006" key="5">
    <source>
        <dbReference type="Google" id="ProtNLM"/>
    </source>
</evidence>
<accession>A0A502GGU0</accession>
<feature type="chain" id="PRO_5021204149" description="Tetratricopeptide repeat protein" evidence="2">
    <location>
        <begin position="20"/>
        <end position="908"/>
    </location>
</feature>
<dbReference type="OrthoDB" id="7431909at2"/>
<organism evidence="3 4">
    <name type="scientific">Muricoccus nepalensis</name>
    <dbReference type="NCBI Taxonomy" id="1854500"/>
    <lineage>
        <taxon>Bacteria</taxon>
        <taxon>Pseudomonadati</taxon>
        <taxon>Pseudomonadota</taxon>
        <taxon>Alphaproteobacteria</taxon>
        <taxon>Acetobacterales</taxon>
        <taxon>Roseomonadaceae</taxon>
        <taxon>Muricoccus</taxon>
    </lineage>
</organism>
<evidence type="ECO:0000256" key="1">
    <source>
        <dbReference type="SAM" id="MobiDB-lite"/>
    </source>
</evidence>
<feature type="region of interest" description="Disordered" evidence="1">
    <location>
        <begin position="112"/>
        <end position="144"/>
    </location>
</feature>
<comment type="caution">
    <text evidence="3">The sequence shown here is derived from an EMBL/GenBank/DDBJ whole genome shotgun (WGS) entry which is preliminary data.</text>
</comment>
<proteinExistence type="predicted"/>
<keyword evidence="4" id="KW-1185">Reference proteome</keyword>
<sequence length="908" mass="94182">MRGAAAGLALLLLASPALAERVGVRLSDQPGHGRVVLDLAAPTIPYQIEEWPRGTFVRLGPDHALDLPAGRRLPRNLRGLEANADGLLLTLRPGSHLRAQRSGNRLVLDLMDGPAPSATRATARPAAAPPPAVEAAAPAPPATPVAQPFAPAPVPEPAPAAPVAVPPPAPTGTPLRVAADGGARALVLPLPAETGLAILRRGDTLLLVLDQPHELDTAALRNDPVFAGLTVETQPEATILRLPLAAPGALRARRDGGRWILTPVPAPERERSILAEAEGGRLVMRVAAPGRPVPVADPETGLPLLLGTVREPGQAVGTARSLAQLDILPTQLGVAALARADTAALRRAGDRFLLSGVTGVATLPDATEAASMSRLMELPALDPGAAQERLRAQTGSLANAPPLARLPIRRAAAEGMLALGMAHEAQAMMRLSFQEDSRAPTDPQALLVHGAAALLANRPAEAQGLLAPSLPASDELTLWRAVLATMKGEPDAAPGFAATLPLVLTYPEPVRARLLPMAAEALLEGGDLVSARRLLRAAGERPDLAYARARLAEAEGRQAEALALYAAVGEGRDRLARARAIRRSVELRLAAGALDPARAAAALEAGLFAWRGDGEEFGTRLRIASLRQAAGDNRAALDLLRETGEAFPERAEALRAAQETALLQALATEQPTIAVALFEANESLIPRDSRATEALSGLAERLAAMDLPERGAALAQRAYDRAPAAQRPALATQLAALRFAAGDAPGTLAALETMPGRPDEAVARGLLAARAKGRLGDAEGAAAILRGLGTPGLPALAALLAERQDWASAADAAAALAAARPEDPSTPREVLRAAAFATLARDAARLAALRQQWGAQLGTGPLAEAFRLLTTDPVQGLADLPRLTRELDLFRGIPAGLEAFRTAAAVSR</sequence>
<dbReference type="RefSeq" id="WP_140881086.1">
    <property type="nucleotide sequence ID" value="NZ_RCZP01000001.1"/>
</dbReference>